<evidence type="ECO:0000259" key="2">
    <source>
        <dbReference type="Pfam" id="PF09994"/>
    </source>
</evidence>
<protein>
    <submittedName>
        <fullName evidence="3">DUF2235 domain-containing protein</fullName>
    </submittedName>
</protein>
<dbReference type="Proteomes" id="UP000600101">
    <property type="component" value="Unassembled WGS sequence"/>
</dbReference>
<proteinExistence type="predicted"/>
<keyword evidence="1" id="KW-0472">Membrane</keyword>
<organism evidence="3 4">
    <name type="scientific">Siccirubricoccus deserti</name>
    <dbReference type="NCBI Taxonomy" id="2013562"/>
    <lineage>
        <taxon>Bacteria</taxon>
        <taxon>Pseudomonadati</taxon>
        <taxon>Pseudomonadota</taxon>
        <taxon>Alphaproteobacteria</taxon>
        <taxon>Acetobacterales</taxon>
        <taxon>Roseomonadaceae</taxon>
        <taxon>Siccirubricoccus</taxon>
    </lineage>
</organism>
<evidence type="ECO:0000313" key="3">
    <source>
        <dbReference type="EMBL" id="MBC4017976.1"/>
    </source>
</evidence>
<accession>A0A9X0R1H3</accession>
<dbReference type="PANTHER" id="PTHR33840:SF1">
    <property type="entry name" value="TLE1 PHOSPHOLIPASE DOMAIN-CONTAINING PROTEIN"/>
    <property type="match status" value="1"/>
</dbReference>
<feature type="transmembrane region" description="Helical" evidence="1">
    <location>
        <begin position="97"/>
        <end position="119"/>
    </location>
</feature>
<evidence type="ECO:0000256" key="1">
    <source>
        <dbReference type="SAM" id="Phobius"/>
    </source>
</evidence>
<sequence>MQTGGIFGGLLAVATALGLLGWWVGRLAVHGCARCLGPVWRLSGERRFRLRLLMFWIATVIVALVLFTVTAAAVLWLAPRGDVGAGWVGWSARALQVVVVLAAALVGALALVSVLRTILATVAAFRRRRTLFGLDGVGPDAPDPLPANAEPALVPPPEGGRRIVICCDGTGNRPDDEEEGLPATTNVWKIHHGLVCDDTQTSWYDPGVATDTSSTAAEAAFSRRVLETVGSRTGGQIAATFGRLRRLIEGATGIGITENIAQAYAEIVRQYRPGDRIYLIGFSRGAYTARCVAGVIGRCGLLRAEYGRYADDVVHLYRTRADPAQVVPVPRSMIHDPDEVRIEFLGLFDTVGSLGVPLWGWWFRVLPIWRNRSLSTDPMAICRYVYHAMAMDERRSQFFPTPFSRPKDTGTRLQQVWFRGAHGDVGGGYAETGLSDITLAWMVEAARRHGLRFNAWIDENRRPSAIARLHDELRRKPSWRLFGSWPRWHPVPGADEPADPAPPGTLHPSVLERMRISHTRLARPDFLRPEPGRPLVIDVEAGREWDRTGIVLDRATYRITYLGGLWRDGEERPCGPGGQPDKEVRLLRRLFGFSRRLPDQPWTQLCAAVAHPREWKLQEYGLWRLLRYLYWRDPEELQGQIASIGADLRDARRSVCLRNDAAPGLLYFFANDLWQTAGNNAGALRLQIERVQQPREREPLWILGESGSWQRRLGMTAGA</sequence>
<feature type="transmembrane region" description="Helical" evidence="1">
    <location>
        <begin position="6"/>
        <end position="29"/>
    </location>
</feature>
<keyword evidence="1" id="KW-0812">Transmembrane</keyword>
<comment type="caution">
    <text evidence="3">The sequence shown here is derived from an EMBL/GenBank/DDBJ whole genome shotgun (WGS) entry which is preliminary data.</text>
</comment>
<dbReference type="EMBL" id="JACOMF010000039">
    <property type="protein sequence ID" value="MBC4017976.1"/>
    <property type="molecule type" value="Genomic_DNA"/>
</dbReference>
<dbReference type="SUPFAM" id="SSF53474">
    <property type="entry name" value="alpha/beta-Hydrolases"/>
    <property type="match status" value="1"/>
</dbReference>
<dbReference type="PANTHER" id="PTHR33840">
    <property type="match status" value="1"/>
</dbReference>
<keyword evidence="4" id="KW-1185">Reference proteome</keyword>
<dbReference type="InterPro" id="IPR029058">
    <property type="entry name" value="AB_hydrolase_fold"/>
</dbReference>
<name>A0A9X0R1H3_9PROT</name>
<dbReference type="AlphaFoldDB" id="A0A9X0R1H3"/>
<feature type="domain" description="T6SS Phospholipase effector Tle1-like catalytic" evidence="2">
    <location>
        <begin position="161"/>
        <end position="444"/>
    </location>
</feature>
<keyword evidence="1" id="KW-1133">Transmembrane helix</keyword>
<gene>
    <name evidence="3" type="ORF">H7965_21990</name>
</gene>
<dbReference type="Pfam" id="PF09994">
    <property type="entry name" value="T6SS_Tle1-like_cat"/>
    <property type="match status" value="1"/>
</dbReference>
<evidence type="ECO:0000313" key="4">
    <source>
        <dbReference type="Proteomes" id="UP000600101"/>
    </source>
</evidence>
<feature type="transmembrane region" description="Helical" evidence="1">
    <location>
        <begin position="50"/>
        <end position="77"/>
    </location>
</feature>
<reference evidence="3" key="1">
    <citation type="submission" date="2020-08" db="EMBL/GenBank/DDBJ databases">
        <authorList>
            <person name="Hu Y."/>
            <person name="Nguyen S.V."/>
            <person name="Li F."/>
            <person name="Fanning S."/>
        </authorList>
    </citation>
    <scope>NUCLEOTIDE SEQUENCE</scope>
    <source>
        <strain evidence="3">SYSU D8009</strain>
    </source>
</reference>
<dbReference type="InterPro" id="IPR018712">
    <property type="entry name" value="Tle1-like_cat"/>
</dbReference>
<dbReference type="RefSeq" id="WP_186772732.1">
    <property type="nucleotide sequence ID" value="NZ_JACOMF010000039.1"/>
</dbReference>